<dbReference type="AlphaFoldDB" id="A0AAD4DV66"/>
<dbReference type="Proteomes" id="UP001195769">
    <property type="component" value="Unassembled WGS sequence"/>
</dbReference>
<dbReference type="GeneID" id="64662371"/>
<gene>
    <name evidence="1" type="ORF">F5891DRAFT_1195195</name>
</gene>
<comment type="caution">
    <text evidence="1">The sequence shown here is derived from an EMBL/GenBank/DDBJ whole genome shotgun (WGS) entry which is preliminary data.</text>
</comment>
<dbReference type="EMBL" id="JABBWK010000079">
    <property type="protein sequence ID" value="KAG1894490.1"/>
    <property type="molecule type" value="Genomic_DNA"/>
</dbReference>
<evidence type="ECO:0000313" key="2">
    <source>
        <dbReference type="Proteomes" id="UP001195769"/>
    </source>
</evidence>
<sequence length="233" mass="25430">MSASVKGLLDIFGEEGAFIFLDRGTRSPPIVHVQTTADLIASGQPVTIVTEGGVLLATVELYKYPSLFADMIRRIADDSSTRAVYSDSVELAEHLAREIMFAPGLPYFLAMSSMTSGKLVKTFPKCLPPLHLLQHYLFRASRVRGNHLINIFSEVSANVNNRLRRRSIQAGDSLLVVHRLTANGNELGRGPPGIQGWAVRVWPDLTRFIGITGGPVAAFVLKASSSVEFLLLN</sequence>
<evidence type="ECO:0000313" key="1">
    <source>
        <dbReference type="EMBL" id="KAG1894490.1"/>
    </source>
</evidence>
<dbReference type="RefSeq" id="XP_041220066.1">
    <property type="nucleotide sequence ID" value="XM_041368073.1"/>
</dbReference>
<reference evidence="1" key="1">
    <citation type="journal article" date="2020" name="New Phytol.">
        <title>Comparative genomics reveals dynamic genome evolution in host specialist ectomycorrhizal fungi.</title>
        <authorList>
            <person name="Lofgren L.A."/>
            <person name="Nguyen N.H."/>
            <person name="Vilgalys R."/>
            <person name="Ruytinx J."/>
            <person name="Liao H.L."/>
            <person name="Branco S."/>
            <person name="Kuo A."/>
            <person name="LaButti K."/>
            <person name="Lipzen A."/>
            <person name="Andreopoulos W."/>
            <person name="Pangilinan J."/>
            <person name="Riley R."/>
            <person name="Hundley H."/>
            <person name="Na H."/>
            <person name="Barry K."/>
            <person name="Grigoriev I.V."/>
            <person name="Stajich J.E."/>
            <person name="Kennedy P.G."/>
        </authorList>
    </citation>
    <scope>NUCLEOTIDE SEQUENCE</scope>
    <source>
        <strain evidence="1">FC203</strain>
    </source>
</reference>
<organism evidence="1 2">
    <name type="scientific">Suillus fuscotomentosus</name>
    <dbReference type="NCBI Taxonomy" id="1912939"/>
    <lineage>
        <taxon>Eukaryota</taxon>
        <taxon>Fungi</taxon>
        <taxon>Dikarya</taxon>
        <taxon>Basidiomycota</taxon>
        <taxon>Agaricomycotina</taxon>
        <taxon>Agaricomycetes</taxon>
        <taxon>Agaricomycetidae</taxon>
        <taxon>Boletales</taxon>
        <taxon>Suillineae</taxon>
        <taxon>Suillaceae</taxon>
        <taxon>Suillus</taxon>
    </lineage>
</organism>
<proteinExistence type="predicted"/>
<accession>A0AAD4DV66</accession>
<name>A0AAD4DV66_9AGAM</name>
<protein>
    <submittedName>
        <fullName evidence="1">Uncharacterized protein</fullName>
    </submittedName>
</protein>
<keyword evidence="2" id="KW-1185">Reference proteome</keyword>